<dbReference type="GO" id="GO:0003856">
    <property type="term" value="F:3-dehydroquinate synthase activity"/>
    <property type="evidence" value="ECO:0007669"/>
    <property type="project" value="TreeGrafter"/>
</dbReference>
<protein>
    <submittedName>
        <fullName evidence="9">3-dehydroquinate synthase</fullName>
    </submittedName>
</protein>
<keyword evidence="6" id="KW-0170">Cobalt</keyword>
<dbReference type="Gene3D" id="3.40.50.1970">
    <property type="match status" value="1"/>
</dbReference>
<proteinExistence type="predicted"/>
<dbReference type="KEGG" id="sbf:JCM31447_25220"/>
<gene>
    <name evidence="9" type="ORF">JCM31447_25220</name>
</gene>
<dbReference type="AlphaFoldDB" id="A0A4P2VWS4"/>
<dbReference type="InterPro" id="IPR030957">
    <property type="entry name" value="Put_AroB"/>
</dbReference>
<dbReference type="Proteomes" id="UP000291236">
    <property type="component" value="Chromosome"/>
</dbReference>
<keyword evidence="5" id="KW-0456">Lyase</keyword>
<dbReference type="GO" id="GO:0046872">
    <property type="term" value="F:metal ion binding"/>
    <property type="evidence" value="ECO:0007669"/>
    <property type="project" value="UniProtKB-KW"/>
</dbReference>
<evidence type="ECO:0000256" key="3">
    <source>
        <dbReference type="ARBA" id="ARBA00022723"/>
    </source>
</evidence>
<dbReference type="EMBL" id="AP019368">
    <property type="protein sequence ID" value="BBH54065.1"/>
    <property type="molecule type" value="Genomic_DNA"/>
</dbReference>
<evidence type="ECO:0000313" key="9">
    <source>
        <dbReference type="EMBL" id="BBH54065.1"/>
    </source>
</evidence>
<comment type="cofactor">
    <cofactor evidence="1">
        <name>NAD(+)</name>
        <dbReference type="ChEBI" id="CHEBI:57540"/>
    </cofactor>
</comment>
<dbReference type="PANTHER" id="PTHR43622">
    <property type="entry name" value="3-DEHYDROQUINATE SYNTHASE"/>
    <property type="match status" value="1"/>
</dbReference>
<keyword evidence="10" id="KW-1185">Reference proteome</keyword>
<feature type="domain" description="3-dehydroquinate synthase C-terminal" evidence="8">
    <location>
        <begin position="177"/>
        <end position="318"/>
    </location>
</feature>
<evidence type="ECO:0000256" key="5">
    <source>
        <dbReference type="ARBA" id="ARBA00023239"/>
    </source>
</evidence>
<feature type="domain" description="3-dehydroquinate synthase N-terminal" evidence="7">
    <location>
        <begin position="64"/>
        <end position="174"/>
    </location>
</feature>
<evidence type="ECO:0000256" key="6">
    <source>
        <dbReference type="ARBA" id="ARBA00023285"/>
    </source>
</evidence>
<evidence type="ECO:0000256" key="4">
    <source>
        <dbReference type="ARBA" id="ARBA00023027"/>
    </source>
</evidence>
<dbReference type="PANTHER" id="PTHR43622:SF1">
    <property type="entry name" value="3-DEHYDROQUINATE SYNTHASE"/>
    <property type="match status" value="1"/>
</dbReference>
<keyword evidence="3" id="KW-0479">Metal-binding</keyword>
<dbReference type="PIRSF" id="PIRSF001455">
    <property type="entry name" value="DHQ_synth"/>
    <property type="match status" value="1"/>
</dbReference>
<dbReference type="RefSeq" id="WP_172603930.1">
    <property type="nucleotide sequence ID" value="NZ_AP019368.1"/>
</dbReference>
<sequence>MSKIDSININSHFGNYTVKFIHDPFQRMLELASDNHFFIIDENVFRLYEDKFYFIINNKQSYLLINPTEISKSLEKFPFYIEHCIRSNVKRETNIVAIGGGIVQDISAFLSSIIFRGLKWTFFPTTLLSQADSCIGSKTSINCMGIKNIVGNFYPPNCLYISALFLDTLSDLDLRSGLGEIIKIHAIYGQDEFKNLEVDFDSLFLSKELLLKYIQKSLIMKKKLIEIDEFDKDQRLVLNYGHSFGHAIESATNYAVPHGIAVSMGCHFANYISMKISLNNGFIYKNMQHILRKNIPVIANVCFNEEVFFDSLSKDKKNTKSSFIFILPGHDGIPVKTSVDNNSAFKNICREFLYQELRLKA</sequence>
<evidence type="ECO:0000256" key="1">
    <source>
        <dbReference type="ARBA" id="ARBA00001911"/>
    </source>
</evidence>
<dbReference type="InterPro" id="IPR030963">
    <property type="entry name" value="DHQ_synth_fam"/>
</dbReference>
<dbReference type="InterPro" id="IPR050071">
    <property type="entry name" value="Dehydroquinate_synthase"/>
</dbReference>
<dbReference type="NCBIfam" id="TIGR04425">
    <property type="entry name" value="P_lya_rel_AroB"/>
    <property type="match status" value="1"/>
</dbReference>
<dbReference type="Pfam" id="PF01761">
    <property type="entry name" value="DHQ_synthase"/>
    <property type="match status" value="1"/>
</dbReference>
<dbReference type="CDD" id="cd08195">
    <property type="entry name" value="DHQS"/>
    <property type="match status" value="1"/>
</dbReference>
<dbReference type="InterPro" id="IPR056179">
    <property type="entry name" value="DHQS_C"/>
</dbReference>
<dbReference type="InterPro" id="IPR030960">
    <property type="entry name" value="DHQS/DOIS_N"/>
</dbReference>
<reference evidence="9 10" key="1">
    <citation type="submission" date="2018-12" db="EMBL/GenBank/DDBJ databases">
        <title>Rubrispira sanarue gen. nov., sp., nov., a member of the order Silvanigrellales, isolated from a brackish lake in Hamamatsu Japan.</title>
        <authorList>
            <person name="Maejima Y."/>
            <person name="Iino T."/>
            <person name="Muraguchi Y."/>
            <person name="Fukuda K."/>
            <person name="Nojiri H."/>
            <person name="Ohkuma M."/>
            <person name="Moriuchi R."/>
            <person name="Dohra H."/>
            <person name="Kimbara K."/>
            <person name="Shintani M."/>
        </authorList>
    </citation>
    <scope>NUCLEOTIDE SEQUENCE [LARGE SCALE GENOMIC DNA]</scope>
    <source>
        <strain evidence="9 10">RF1110005</strain>
    </source>
</reference>
<evidence type="ECO:0000313" key="10">
    <source>
        <dbReference type="Proteomes" id="UP000291236"/>
    </source>
</evidence>
<dbReference type="Pfam" id="PF24621">
    <property type="entry name" value="DHQS_C"/>
    <property type="match status" value="1"/>
</dbReference>
<keyword evidence="4" id="KW-0520">NAD</keyword>
<evidence type="ECO:0000259" key="7">
    <source>
        <dbReference type="Pfam" id="PF01761"/>
    </source>
</evidence>
<dbReference type="GO" id="GO:0009073">
    <property type="term" value="P:aromatic amino acid family biosynthetic process"/>
    <property type="evidence" value="ECO:0007669"/>
    <property type="project" value="InterPro"/>
</dbReference>
<name>A0A4P2VWS4_FLUSA</name>
<accession>A0A4P2VWS4</accession>
<dbReference type="Gene3D" id="1.20.1090.10">
    <property type="entry name" value="Dehydroquinate synthase-like - alpha domain"/>
    <property type="match status" value="1"/>
</dbReference>
<evidence type="ECO:0000256" key="2">
    <source>
        <dbReference type="ARBA" id="ARBA00001941"/>
    </source>
</evidence>
<dbReference type="SUPFAM" id="SSF56796">
    <property type="entry name" value="Dehydroquinate synthase-like"/>
    <property type="match status" value="1"/>
</dbReference>
<comment type="cofactor">
    <cofactor evidence="2">
        <name>Co(2+)</name>
        <dbReference type="ChEBI" id="CHEBI:48828"/>
    </cofactor>
</comment>
<evidence type="ECO:0000259" key="8">
    <source>
        <dbReference type="Pfam" id="PF24621"/>
    </source>
</evidence>
<organism evidence="9 10">
    <name type="scientific">Fluviispira sanaruensis</name>
    <dbReference type="NCBI Taxonomy" id="2493639"/>
    <lineage>
        <taxon>Bacteria</taxon>
        <taxon>Pseudomonadati</taxon>
        <taxon>Bdellovibrionota</taxon>
        <taxon>Oligoflexia</taxon>
        <taxon>Silvanigrellales</taxon>
        <taxon>Silvanigrellaceae</taxon>
        <taxon>Fluviispira</taxon>
    </lineage>
</organism>